<dbReference type="InterPro" id="IPR012334">
    <property type="entry name" value="Pectin_lyas_fold"/>
</dbReference>
<dbReference type="InterPro" id="IPR011050">
    <property type="entry name" value="Pectin_lyase_fold/virulence"/>
</dbReference>
<dbReference type="Pfam" id="PF05048">
    <property type="entry name" value="NosD"/>
    <property type="match status" value="1"/>
</dbReference>
<gene>
    <name evidence="2" type="ORF">SAMN04487948_11464</name>
</gene>
<dbReference type="InterPro" id="IPR007742">
    <property type="entry name" value="NosD_dom"/>
</dbReference>
<dbReference type="SMART" id="SM00710">
    <property type="entry name" value="PbH1"/>
    <property type="match status" value="7"/>
</dbReference>
<sequence>MSLLTPTGTRWVSGILAAVLLVSAFSFLLTPVGGEELRPVPFEDTVDAGGTGVDIQRSLQEGFVIPQAEVFYSNYRYVVGYYGVEMVASELVDPSTERQFGSPLAVYVSDFSTVTPTLTDDGFVVPERGRAVGWVAADRAVFVVGSEARVPSGPAVLPFSNRGDAERFAEAHGGDVVNWETLKSRADAPLERRLTRFDEMAASQQTWANQTVAASRTPLDRPRSVTVGADAPNVSAAVAAAPPNTTVYLPPGRYETSELVVTKPLTIAGAGNETVLSGDGDGSVIHARADNVAVQNLRIAGVGDVGSRGPGETNRSADWDTNVQLAYGYGDAAVVFDGSANAVVSNVHIETSASGIIVRESNRSVIDNVTVDGAPTPSEGFMGAILINGQSVVQDSTFRDGRDGVYTHRADGSVIRHNRMRGGRYGVHEMYTSRTLVAHNDARDTQTGIIVMGRPIDNLVVHNDVRDSAVGIVSAGSTSLYANNTMIDNQNGLKVTGDQNVFMDNVIVGNELGIRTNEILPASWVLRNDVVNNTKPVDSQLGPLRTWTYRDVGNYWGPLPIPDGDGNGIYDRAYEPTGPVDSRLGTTSGGTTLAQSPAAATLRRVRDVVSGLRKSGVIDTAPRTEPFHPQRVTDARANATVGTAA</sequence>
<accession>A0A1H8V656</accession>
<dbReference type="SUPFAM" id="SSF160387">
    <property type="entry name" value="NosL/MerB-like"/>
    <property type="match status" value="1"/>
</dbReference>
<dbReference type="Gene3D" id="3.30.70.2050">
    <property type="match status" value="1"/>
</dbReference>
<dbReference type="EMBL" id="FODV01000014">
    <property type="protein sequence ID" value="SEP10743.1"/>
    <property type="molecule type" value="Genomic_DNA"/>
</dbReference>
<dbReference type="SUPFAM" id="SSF51126">
    <property type="entry name" value="Pectin lyase-like"/>
    <property type="match status" value="1"/>
</dbReference>
<evidence type="ECO:0000313" key="2">
    <source>
        <dbReference type="EMBL" id="SEP10743.1"/>
    </source>
</evidence>
<feature type="domain" description="Periplasmic copper-binding protein NosD beta helix" evidence="1">
    <location>
        <begin position="389"/>
        <end position="557"/>
    </location>
</feature>
<dbReference type="Proteomes" id="UP000199126">
    <property type="component" value="Unassembled WGS sequence"/>
</dbReference>
<dbReference type="OrthoDB" id="29186at2157"/>
<reference evidence="3" key="1">
    <citation type="submission" date="2016-10" db="EMBL/GenBank/DDBJ databases">
        <authorList>
            <person name="Varghese N."/>
            <person name="Submissions S."/>
        </authorList>
    </citation>
    <scope>NUCLEOTIDE SEQUENCE [LARGE SCALE GENOMIC DNA]</scope>
    <source>
        <strain evidence="3">CGMCC 1.10121</strain>
    </source>
</reference>
<protein>
    <submittedName>
        <fullName evidence="2">Nitrous oxidase accessory protein NosD, contains tandem CASH domains</fullName>
    </submittedName>
</protein>
<organism evidence="2 3">
    <name type="scientific">Halogranum amylolyticum</name>
    <dbReference type="NCBI Taxonomy" id="660520"/>
    <lineage>
        <taxon>Archaea</taxon>
        <taxon>Methanobacteriati</taxon>
        <taxon>Methanobacteriota</taxon>
        <taxon>Stenosarchaea group</taxon>
        <taxon>Halobacteria</taxon>
        <taxon>Halobacteriales</taxon>
        <taxon>Haloferacaceae</taxon>
    </lineage>
</organism>
<dbReference type="InterPro" id="IPR006626">
    <property type="entry name" value="PbH1"/>
</dbReference>
<dbReference type="Pfam" id="PF05573">
    <property type="entry name" value="NosL"/>
    <property type="match status" value="1"/>
</dbReference>
<evidence type="ECO:0000313" key="3">
    <source>
        <dbReference type="Proteomes" id="UP000199126"/>
    </source>
</evidence>
<keyword evidence="3" id="KW-1185">Reference proteome</keyword>
<dbReference type="RefSeq" id="WP_089826853.1">
    <property type="nucleotide sequence ID" value="NZ_FODV01000014.1"/>
</dbReference>
<proteinExistence type="predicted"/>
<dbReference type="Gene3D" id="2.160.20.10">
    <property type="entry name" value="Single-stranded right-handed beta-helix, Pectin lyase-like"/>
    <property type="match status" value="1"/>
</dbReference>
<name>A0A1H8V656_9EURY</name>
<dbReference type="InterPro" id="IPR008719">
    <property type="entry name" value="N2O_reductase_NosL"/>
</dbReference>
<evidence type="ECO:0000259" key="1">
    <source>
        <dbReference type="Pfam" id="PF05048"/>
    </source>
</evidence>
<dbReference type="AlphaFoldDB" id="A0A1H8V656"/>